<name>A0ACB7EFR9_NIBAL</name>
<reference evidence="1" key="1">
    <citation type="submission" date="2020-04" db="EMBL/GenBank/DDBJ databases">
        <title>A chromosome-scale assembly and high-density genetic map of the yellow drum (Nibea albiflora) genome.</title>
        <authorList>
            <person name="Xu D."/>
            <person name="Zhang W."/>
            <person name="Chen R."/>
            <person name="Tan P."/>
            <person name="Wang L."/>
            <person name="Song H."/>
            <person name="Tian L."/>
            <person name="Zhu Q."/>
            <person name="Wang B."/>
        </authorList>
    </citation>
    <scope>NUCLEOTIDE SEQUENCE</scope>
    <source>
        <strain evidence="1">ZJHYS-2018</strain>
    </source>
</reference>
<dbReference type="Proteomes" id="UP000805704">
    <property type="component" value="Chromosome 8"/>
</dbReference>
<evidence type="ECO:0000313" key="2">
    <source>
        <dbReference type="Proteomes" id="UP000805704"/>
    </source>
</evidence>
<gene>
    <name evidence="1" type="ORF">GBF38_018242</name>
</gene>
<sequence length="561" mass="63047">RYCLAPREDMDKVSVKFPARTVESYKEAVQLLQDNMDDIATFVREALPMCSTAATLQPIMDVLKDVGVETLDDMQLIQTNDLAGVLRPIQARKLIAHVKSVFSAQTDAASSLEEDSTSTPQTPEITSSPSVPSTSRHSFGSLGKPQTPETPFQTSFGSHISSPSSSGCSSPILGSDWHFDFQVPWNMLPAVVRKKLHNQERPTARERREVIRIITAEILATCKTPAKKHLSEIARKMVLQYPKSFKDIIEGEVVGSGYDSLTKQLQCRVDNYKRNETLGKKRIIQEDVSFVSENKKQRKDSYGCIQWESGPVNVEAQMKKKKDMQKMFLENERNEKQIEQLISDTFVSQRNNIMSGMDTRAFAEEWPLLFSLVGMKAHFKLLTSVHINMGFEEAMASKLARVLEYFQSLPLEKTSVAAKWRAEIQGGGGPCGAVLMLLSHFKEDHARMFHMVDRTCIAVEVETEHLPPTPCIVVCGESPLSATTFMVAADQEVVIDNLKSFTDALVGMFMCFYIFNMHYPVELGATMEFLQRIMHESSSLGELLEKIQTDPEVRDTRELPS</sequence>
<accession>A0ACB7EFR9</accession>
<proteinExistence type="predicted"/>
<comment type="caution">
    <text evidence="1">The sequence shown here is derived from an EMBL/GenBank/DDBJ whole genome shotgun (WGS) entry which is preliminary data.</text>
</comment>
<keyword evidence="2" id="KW-1185">Reference proteome</keyword>
<organism evidence="1 2">
    <name type="scientific">Nibea albiflora</name>
    <name type="common">Yellow drum</name>
    <name type="synonym">Corvina albiflora</name>
    <dbReference type="NCBI Taxonomy" id="240163"/>
    <lineage>
        <taxon>Eukaryota</taxon>
        <taxon>Metazoa</taxon>
        <taxon>Chordata</taxon>
        <taxon>Craniata</taxon>
        <taxon>Vertebrata</taxon>
        <taxon>Euteleostomi</taxon>
        <taxon>Actinopterygii</taxon>
        <taxon>Neopterygii</taxon>
        <taxon>Teleostei</taxon>
        <taxon>Neoteleostei</taxon>
        <taxon>Acanthomorphata</taxon>
        <taxon>Eupercaria</taxon>
        <taxon>Sciaenidae</taxon>
        <taxon>Nibea</taxon>
    </lineage>
</organism>
<feature type="non-terminal residue" evidence="1">
    <location>
        <position position="1"/>
    </location>
</feature>
<evidence type="ECO:0000313" key="1">
    <source>
        <dbReference type="EMBL" id="KAG8000940.1"/>
    </source>
</evidence>
<dbReference type="EMBL" id="CM024796">
    <property type="protein sequence ID" value="KAG8000940.1"/>
    <property type="molecule type" value="Genomic_DNA"/>
</dbReference>
<protein>
    <submittedName>
        <fullName evidence="1">Uncharacterized protein</fullName>
    </submittedName>
</protein>